<feature type="transmembrane region" description="Helical" evidence="7">
    <location>
        <begin position="168"/>
        <end position="187"/>
    </location>
</feature>
<evidence type="ECO:0000256" key="5">
    <source>
        <dbReference type="ARBA" id="ARBA00022989"/>
    </source>
</evidence>
<dbReference type="GO" id="GO:0015293">
    <property type="term" value="F:symporter activity"/>
    <property type="evidence" value="ECO:0007669"/>
    <property type="project" value="TreeGrafter"/>
</dbReference>
<evidence type="ECO:0000256" key="2">
    <source>
        <dbReference type="ARBA" id="ARBA00009033"/>
    </source>
</evidence>
<evidence type="ECO:0000256" key="4">
    <source>
        <dbReference type="ARBA" id="ARBA00022692"/>
    </source>
</evidence>
<gene>
    <name evidence="10" type="primary">nupC</name>
    <name evidence="10" type="ORF">LCR01_13970</name>
</gene>
<comment type="caution">
    <text evidence="10">The sequence shown here is derived from an EMBL/GenBank/DDBJ whole genome shotgun (WGS) entry which is preliminary data.</text>
</comment>
<dbReference type="Pfam" id="PF07662">
    <property type="entry name" value="Nucleos_tra2_C"/>
    <property type="match status" value="1"/>
</dbReference>
<feature type="transmembrane region" description="Helical" evidence="7">
    <location>
        <begin position="342"/>
        <end position="368"/>
    </location>
</feature>
<evidence type="ECO:0000259" key="8">
    <source>
        <dbReference type="Pfam" id="PF01773"/>
    </source>
</evidence>
<dbReference type="Pfam" id="PF01773">
    <property type="entry name" value="Nucleos_tra2_N"/>
    <property type="match status" value="1"/>
</dbReference>
<accession>A0AB34ABV3</accession>
<feature type="transmembrane region" description="Helical" evidence="7">
    <location>
        <begin position="96"/>
        <end position="119"/>
    </location>
</feature>
<evidence type="ECO:0000256" key="3">
    <source>
        <dbReference type="ARBA" id="ARBA00022475"/>
    </source>
</evidence>
<dbReference type="GO" id="GO:0005886">
    <property type="term" value="C:plasma membrane"/>
    <property type="evidence" value="ECO:0007669"/>
    <property type="project" value="UniProtKB-SubCell"/>
</dbReference>
<feature type="transmembrane region" description="Helical" evidence="7">
    <location>
        <begin position="6"/>
        <end position="22"/>
    </location>
</feature>
<evidence type="ECO:0000313" key="10">
    <source>
        <dbReference type="EMBL" id="GEO76954.1"/>
    </source>
</evidence>
<evidence type="ECO:0000259" key="9">
    <source>
        <dbReference type="Pfam" id="PF07662"/>
    </source>
</evidence>
<dbReference type="AlphaFoldDB" id="A0AB34ABV3"/>
<organism evidence="10 11">
    <name type="scientific">Companilactobacillus crustorum</name>
    <dbReference type="NCBI Taxonomy" id="392416"/>
    <lineage>
        <taxon>Bacteria</taxon>
        <taxon>Bacillati</taxon>
        <taxon>Bacillota</taxon>
        <taxon>Bacilli</taxon>
        <taxon>Lactobacillales</taxon>
        <taxon>Lactobacillaceae</taxon>
        <taxon>Companilactobacillus</taxon>
    </lineage>
</organism>
<evidence type="ECO:0000313" key="11">
    <source>
        <dbReference type="Proteomes" id="UP000321618"/>
    </source>
</evidence>
<comment type="similarity">
    <text evidence="2">Belongs to the concentrative nucleoside transporter (CNT) (TC 2.A.41) family.</text>
</comment>
<proteinExistence type="inferred from homology"/>
<comment type="subcellular location">
    <subcellularLocation>
        <location evidence="1">Cell membrane</location>
        <topology evidence="1">Multi-pass membrane protein</topology>
    </subcellularLocation>
</comment>
<dbReference type="InterPro" id="IPR002668">
    <property type="entry name" value="CNT_N_dom"/>
</dbReference>
<sequence>MSMYLVVNVLGLIVFLGIGYLFSKNKQDIQWKSIIIMVILNLFLAWFLTSFDVGRAIVSGAADGFNWLVQVAYVGIKFALPSWVNVKSMDFVTSALLPILLIVPLFDILTYIGVLPFIIKWIGKGLSFITGQPKFESFFAVEMMFLGNTEALAVSSLQLKQIKAQRNVTLAMMSMSCVTASIIGSYTQMMPGQFVLTAIPINIINAIIVTSLLNPVKVTPQEDTIAKLNGQGDSGKKEPFFSFLGDSILGAGRLVLIIAANVIAFVALAALIDKILQLVNPWLTLEHILGIIMYPFAWLLGLNSHDSFQMAQYMGTKLVTNEFVVMGKVTNIIKNFDPHFRAVLTVFVTSFANFSTLGMIIGCFKGIVDKEKNDIISKNVGYMLLSGILVSLLSAAFVGLFVW</sequence>
<dbReference type="Proteomes" id="UP000321618">
    <property type="component" value="Unassembled WGS sequence"/>
</dbReference>
<feature type="transmembrane region" description="Helical" evidence="7">
    <location>
        <begin position="380"/>
        <end position="402"/>
    </location>
</feature>
<feature type="transmembrane region" description="Helical" evidence="7">
    <location>
        <begin position="283"/>
        <end position="301"/>
    </location>
</feature>
<keyword evidence="6 7" id="KW-0472">Membrane</keyword>
<dbReference type="EMBL" id="BJZM01000029">
    <property type="protein sequence ID" value="GEO76954.1"/>
    <property type="molecule type" value="Genomic_DNA"/>
</dbReference>
<evidence type="ECO:0000256" key="6">
    <source>
        <dbReference type="ARBA" id="ARBA00023136"/>
    </source>
</evidence>
<keyword evidence="5 7" id="KW-1133">Transmembrane helix</keyword>
<reference evidence="10 11" key="1">
    <citation type="submission" date="2019-07" db="EMBL/GenBank/DDBJ databases">
        <title>Whole genome shotgun sequence of Lactobacillus crustorum NBRC 107159.</title>
        <authorList>
            <person name="Hosoyama A."/>
            <person name="Uohara A."/>
            <person name="Ohji S."/>
            <person name="Ichikawa N."/>
        </authorList>
    </citation>
    <scope>NUCLEOTIDE SEQUENCE [LARGE SCALE GENOMIC DNA]</scope>
    <source>
        <strain evidence="10 11">NBRC 107159</strain>
    </source>
</reference>
<name>A0AB34ABV3_9LACO</name>
<dbReference type="InterPro" id="IPR008276">
    <property type="entry name" value="C_nuclsd_transpt"/>
</dbReference>
<evidence type="ECO:0000256" key="7">
    <source>
        <dbReference type="SAM" id="Phobius"/>
    </source>
</evidence>
<protein>
    <submittedName>
        <fullName evidence="10">Nucleoside transporter</fullName>
    </submittedName>
</protein>
<feature type="domain" description="Concentrative nucleoside transporter N-terminal" evidence="8">
    <location>
        <begin position="10"/>
        <end position="81"/>
    </location>
</feature>
<keyword evidence="4 7" id="KW-0812">Transmembrane</keyword>
<dbReference type="GO" id="GO:0005337">
    <property type="term" value="F:nucleoside transmembrane transporter activity"/>
    <property type="evidence" value="ECO:0007669"/>
    <property type="project" value="InterPro"/>
</dbReference>
<feature type="domain" description="Concentrative nucleoside transporter C-terminal" evidence="9">
    <location>
        <begin position="195"/>
        <end position="399"/>
    </location>
</feature>
<feature type="transmembrane region" description="Helical" evidence="7">
    <location>
        <begin position="34"/>
        <end position="58"/>
    </location>
</feature>
<feature type="transmembrane region" description="Helical" evidence="7">
    <location>
        <begin position="64"/>
        <end position="84"/>
    </location>
</feature>
<evidence type="ECO:0000256" key="1">
    <source>
        <dbReference type="ARBA" id="ARBA00004651"/>
    </source>
</evidence>
<feature type="transmembrane region" description="Helical" evidence="7">
    <location>
        <begin position="248"/>
        <end position="271"/>
    </location>
</feature>
<keyword evidence="3" id="KW-1003">Cell membrane</keyword>
<feature type="transmembrane region" description="Helical" evidence="7">
    <location>
        <begin position="194"/>
        <end position="213"/>
    </location>
</feature>
<dbReference type="InterPro" id="IPR011657">
    <property type="entry name" value="CNT_C_dom"/>
</dbReference>
<dbReference type="PANTHER" id="PTHR10590:SF19">
    <property type="entry name" value="PURINE NUCLEOSIDE TRANSPORT PROTEIN NUPG"/>
    <property type="match status" value="1"/>
</dbReference>
<dbReference type="PANTHER" id="PTHR10590">
    <property type="entry name" value="SODIUM/NUCLEOSIDE COTRANSPORTER"/>
    <property type="match status" value="1"/>
</dbReference>